<dbReference type="InterPro" id="IPR027291">
    <property type="entry name" value="Glyco_hydro_38_N_sf"/>
</dbReference>
<evidence type="ECO:0000313" key="4">
    <source>
        <dbReference type="Proteomes" id="UP000324611"/>
    </source>
</evidence>
<dbReference type="EMBL" id="VUOC01000002">
    <property type="protein sequence ID" value="KAA2243773.1"/>
    <property type="molecule type" value="Genomic_DNA"/>
</dbReference>
<evidence type="ECO:0000259" key="2">
    <source>
        <dbReference type="Pfam" id="PF07748"/>
    </source>
</evidence>
<evidence type="ECO:0000313" key="3">
    <source>
        <dbReference type="EMBL" id="KAA2243773.1"/>
    </source>
</evidence>
<dbReference type="PANTHER" id="PTHR46017:SF1">
    <property type="entry name" value="ALPHA-MANNOSIDASE 2C1"/>
    <property type="match status" value="1"/>
</dbReference>
<dbReference type="InterPro" id="IPR011013">
    <property type="entry name" value="Gal_mutarotase_sf_dom"/>
</dbReference>
<reference evidence="3 4" key="2">
    <citation type="submission" date="2019-09" db="EMBL/GenBank/DDBJ databases">
        <authorList>
            <person name="Jin C."/>
        </authorList>
    </citation>
    <scope>NUCLEOTIDE SEQUENCE [LARGE SCALE GENOMIC DNA]</scope>
    <source>
        <strain evidence="3 4">BN140078</strain>
    </source>
</reference>
<dbReference type="AlphaFoldDB" id="A0A5B2VVD6"/>
<dbReference type="SUPFAM" id="SSF74650">
    <property type="entry name" value="Galactose mutarotase-like"/>
    <property type="match status" value="1"/>
</dbReference>
<dbReference type="GO" id="GO:0006013">
    <property type="term" value="P:mannose metabolic process"/>
    <property type="evidence" value="ECO:0007669"/>
    <property type="project" value="InterPro"/>
</dbReference>
<dbReference type="PANTHER" id="PTHR46017">
    <property type="entry name" value="ALPHA-MANNOSIDASE 2C1"/>
    <property type="match status" value="1"/>
</dbReference>
<feature type="domain" description="Glycosyl hydrolase family 38 C-terminal" evidence="2">
    <location>
        <begin position="624"/>
        <end position="787"/>
    </location>
</feature>
<dbReference type="Gene3D" id="2.70.98.30">
    <property type="entry name" value="Golgi alpha-mannosidase II, domain 4"/>
    <property type="match status" value="1"/>
</dbReference>
<dbReference type="InterPro" id="IPR011682">
    <property type="entry name" value="Glyco_hydro_38_C"/>
</dbReference>
<dbReference type="Gene3D" id="2.60.40.1180">
    <property type="entry name" value="Golgi alpha-mannosidase II"/>
    <property type="match status" value="1"/>
</dbReference>
<comment type="caution">
    <text evidence="3">The sequence shown here is derived from an EMBL/GenBank/DDBJ whole genome shotgun (WGS) entry which is preliminary data.</text>
</comment>
<dbReference type="GO" id="GO:0004559">
    <property type="term" value="F:alpha-mannosidase activity"/>
    <property type="evidence" value="ECO:0007669"/>
    <property type="project" value="InterPro"/>
</dbReference>
<dbReference type="Proteomes" id="UP000324611">
    <property type="component" value="Unassembled WGS sequence"/>
</dbReference>
<dbReference type="Pfam" id="PF07748">
    <property type="entry name" value="Glyco_hydro_38C"/>
    <property type="match status" value="1"/>
</dbReference>
<keyword evidence="3" id="KW-0378">Hydrolase</keyword>
<dbReference type="GO" id="GO:0009313">
    <property type="term" value="P:oligosaccharide catabolic process"/>
    <property type="evidence" value="ECO:0007669"/>
    <property type="project" value="TreeGrafter"/>
</dbReference>
<gene>
    <name evidence="3" type="ORF">F0L74_14950</name>
</gene>
<proteinExistence type="predicted"/>
<name>A0A5B2VVD6_9BACT</name>
<dbReference type="InterPro" id="IPR013780">
    <property type="entry name" value="Glyco_hydro_b"/>
</dbReference>
<sequence>MFVHIVSSMRFKPFHLIILAGFLYGGAVTAQPSKPSFTSIELQPTVAYLNHAGGPRRMVRMLFHGGKDYTQGKLLLSFNGLQDSVQLPADTAGRAVYEIALPGVPVQKDVQLSVQLSSNGQQYTARCIVSPTREWKVYVMPHSHVDVGYTNVQAKVLSIHMNNIDEAINIAARTATYPEGARFKWSTEAIWVVEHYLAAADADKQRRFWDAVKKGWINLDGGYGNINTSATSPAQLMHMFYTGTQLAKEHGITVQSMFQGDVPGATWGLSSQTDITGIKYFLSAPNASDRIGSADQWRDKPFYWRSPSGGQKLLFWQCSPYSIGYSIKGNKIPNFFTIDDPKPYYTGHPSDNFLNPFLFNYLDKLQQKDFPYNMTLLTWAMSDNAPIDPELPDAVKAWNERYASPHLVITSAHDFLQDVEAAYKDQLPVISGDYTEFWTDGLASGARETAITRNASDRLQQAGAIWALRGKTGYPAADFDTAWKDVIMFNEHTWGAHNSVSHPEDPKAISQWAYKQAFALNAEKNTNALLTKSETGETAITNAIDVYNTLNQPRTELVVIPASQSASGDLVKDNQGHKIPSQRLSTGELAFLVQQLPPFSKQRFTIQQGNAYVSSRANVTGNHLQNGIYTVELDAQTGNITRLQKAGNPANLADSAGLNQYSYLPGDSAEKVQYATQASIRIKEKGPLVVSLLVSSPAPGANSLQREIKLVAGIDRVELINTVDKKAIRQKESVHFVFPFHIPDAQVRYSIPWGSITAEADQLPNTNRNWYTVQRWVDVSNKDMGITWSSPDAPLFEIGRYPTAGLLGGLHNSTLWRSFTEQQPTIASWVMNNLWHTNFRASQEGPVTFRYYLQAHKAYDAYAANLYGLANHQPLIAARATGPAQEALFFTIQCPGVYVENINPARNGKGVMLQLVNTADAPAAVTLAPHNGAAALRVWQSNLQEEDLTEMKTAFNLPAKGVLMIHVATN</sequence>
<protein>
    <submittedName>
        <fullName evidence="3">Glycoside hydrolase</fullName>
    </submittedName>
</protein>
<dbReference type="InterPro" id="IPR000602">
    <property type="entry name" value="Glyco_hydro_38_N"/>
</dbReference>
<dbReference type="InterPro" id="IPR011330">
    <property type="entry name" value="Glyco_hydro/deAcase_b/a-brl"/>
</dbReference>
<dbReference type="GO" id="GO:0030246">
    <property type="term" value="F:carbohydrate binding"/>
    <property type="evidence" value="ECO:0007669"/>
    <property type="project" value="InterPro"/>
</dbReference>
<dbReference type="CDD" id="cd10791">
    <property type="entry name" value="GH38N_AMII_like_1"/>
    <property type="match status" value="1"/>
</dbReference>
<organism evidence="3 4">
    <name type="scientific">Chitinophaga agrisoli</name>
    <dbReference type="NCBI Taxonomy" id="2607653"/>
    <lineage>
        <taxon>Bacteria</taxon>
        <taxon>Pseudomonadati</taxon>
        <taxon>Bacteroidota</taxon>
        <taxon>Chitinophagia</taxon>
        <taxon>Chitinophagales</taxon>
        <taxon>Chitinophagaceae</taxon>
        <taxon>Chitinophaga</taxon>
    </lineage>
</organism>
<dbReference type="Pfam" id="PF01074">
    <property type="entry name" value="Glyco_hydro_38N"/>
    <property type="match status" value="1"/>
</dbReference>
<reference evidence="3 4" key="1">
    <citation type="submission" date="2019-09" db="EMBL/GenBank/DDBJ databases">
        <title>Chitinophaga ginsengihumi sp. nov., isolated from soil of ginseng rhizosphere.</title>
        <authorList>
            <person name="Lee J."/>
        </authorList>
    </citation>
    <scope>NUCLEOTIDE SEQUENCE [LARGE SCALE GENOMIC DNA]</scope>
    <source>
        <strain evidence="3 4">BN140078</strain>
    </source>
</reference>
<accession>A0A5B2VVD6</accession>
<dbReference type="SUPFAM" id="SSF88713">
    <property type="entry name" value="Glycoside hydrolase/deacetylase"/>
    <property type="match status" value="1"/>
</dbReference>
<feature type="domain" description="Glycoside hydrolase family 38 N-terminal" evidence="1">
    <location>
        <begin position="136"/>
        <end position="428"/>
    </location>
</feature>
<evidence type="ECO:0000259" key="1">
    <source>
        <dbReference type="Pfam" id="PF01074"/>
    </source>
</evidence>
<dbReference type="Gene3D" id="3.20.110.10">
    <property type="entry name" value="Glycoside hydrolase 38, N terminal domain"/>
    <property type="match status" value="1"/>
</dbReference>
<keyword evidence="4" id="KW-1185">Reference proteome</keyword>